<accession>A0AAD3CR00</accession>
<name>A0AAD3CR00_9STRA</name>
<dbReference type="Proteomes" id="UP001054902">
    <property type="component" value="Unassembled WGS sequence"/>
</dbReference>
<gene>
    <name evidence="2" type="ORF">CTEN210_07053</name>
</gene>
<comment type="caution">
    <text evidence="2">The sequence shown here is derived from an EMBL/GenBank/DDBJ whole genome shotgun (WGS) entry which is preliminary data.</text>
</comment>
<dbReference type="SUPFAM" id="SSF53448">
    <property type="entry name" value="Nucleotide-diphospho-sugar transferases"/>
    <property type="match status" value="2"/>
</dbReference>
<dbReference type="GO" id="GO:0000030">
    <property type="term" value="F:mannosyltransferase activity"/>
    <property type="evidence" value="ECO:0007669"/>
    <property type="project" value="TreeGrafter"/>
</dbReference>
<dbReference type="GO" id="GO:0051999">
    <property type="term" value="P:mannosyl-inositol phosphorylceramide biosynthetic process"/>
    <property type="evidence" value="ECO:0007669"/>
    <property type="project" value="TreeGrafter"/>
</dbReference>
<organism evidence="2 3">
    <name type="scientific">Chaetoceros tenuissimus</name>
    <dbReference type="NCBI Taxonomy" id="426638"/>
    <lineage>
        <taxon>Eukaryota</taxon>
        <taxon>Sar</taxon>
        <taxon>Stramenopiles</taxon>
        <taxon>Ochrophyta</taxon>
        <taxon>Bacillariophyta</taxon>
        <taxon>Coscinodiscophyceae</taxon>
        <taxon>Chaetocerotophycidae</taxon>
        <taxon>Chaetocerotales</taxon>
        <taxon>Chaetocerotaceae</taxon>
        <taxon>Chaetoceros</taxon>
    </lineage>
</organism>
<keyword evidence="1" id="KW-0808">Transferase</keyword>
<dbReference type="InterPro" id="IPR007577">
    <property type="entry name" value="GlycoTrfase_DXD_sugar-bd_CS"/>
</dbReference>
<evidence type="ECO:0000313" key="3">
    <source>
        <dbReference type="Proteomes" id="UP001054902"/>
    </source>
</evidence>
<dbReference type="InterPro" id="IPR051706">
    <property type="entry name" value="Glycosyltransferase_domain"/>
</dbReference>
<dbReference type="Gene3D" id="3.90.550.20">
    <property type="match status" value="2"/>
</dbReference>
<dbReference type="PANTHER" id="PTHR32385">
    <property type="entry name" value="MANNOSYL PHOSPHORYLINOSITOL CERAMIDE SYNTHASE"/>
    <property type="match status" value="1"/>
</dbReference>
<dbReference type="AlphaFoldDB" id="A0AAD3CR00"/>
<protein>
    <submittedName>
        <fullName evidence="2">Uncharacterized protein</fullName>
    </submittedName>
</protein>
<evidence type="ECO:0000256" key="1">
    <source>
        <dbReference type="ARBA" id="ARBA00022679"/>
    </source>
</evidence>
<sequence length="566" mass="65795">MYSLDFDSTNNFESSTCPIGSMNFFKAKISNASQNENAFQNDQIPRVIHFFARTNCISKQIFQNIQLWIQTNHTVFLHNLEDIKEHIEKMKEFPVAKKIWDCASTHEAKIDIARFVFLYFYGGVSVDLDLIPTQRTLRILYEKPGYEYLSEHSLDASKQPRIVASTKRNVILYSNLIYCSSLQYRQHVFNKTNLDSYKDSRWKIYSGSWLTYDSFPNHGRLPYDEISETGTPFLKFGSISKESSNAITLNDHDQRIGCVDFNKGLQKSAEINDTNELLNLISMEFNKTECDDERLVYVSDNIIPDSLELKQRKIPMVIHMTARSRCVTQHVKKYVNEWKNIPNYSYILHDDEAIKKLFHNYEWNEFPLLKFIQKCLSNGAMKADIWRYLFLWKFGGVYTDIDNGIGRFFNRGDFIKESTDALFEVEKGGFPSQYFFAVSPNHPIMYFALSIAIERLIDHSLHNTGRTFVVTGPNALKIATIAQTNSTNGYLSAGTYMGKSNRSLTIIGSRNHAKYRLFIARDHAKDKKNGHLMKMPHYFGDVKNISKFLPQHTCQEELIRKEYWKN</sequence>
<dbReference type="PANTHER" id="PTHR32385:SF15">
    <property type="entry name" value="INOSITOL PHOSPHOCERAMIDE MANNOSYLTRANSFERASE 1"/>
    <property type="match status" value="1"/>
</dbReference>
<dbReference type="EMBL" id="BLLK01000040">
    <property type="protein sequence ID" value="GFH50577.1"/>
    <property type="molecule type" value="Genomic_DNA"/>
</dbReference>
<reference evidence="2 3" key="1">
    <citation type="journal article" date="2021" name="Sci. Rep.">
        <title>The genome of the diatom Chaetoceros tenuissimus carries an ancient integrated fragment of an extant virus.</title>
        <authorList>
            <person name="Hongo Y."/>
            <person name="Kimura K."/>
            <person name="Takaki Y."/>
            <person name="Yoshida Y."/>
            <person name="Baba S."/>
            <person name="Kobayashi G."/>
            <person name="Nagasaki K."/>
            <person name="Hano T."/>
            <person name="Tomaru Y."/>
        </authorList>
    </citation>
    <scope>NUCLEOTIDE SEQUENCE [LARGE SCALE GENOMIC DNA]</scope>
    <source>
        <strain evidence="2 3">NIES-3715</strain>
    </source>
</reference>
<dbReference type="Pfam" id="PF04488">
    <property type="entry name" value="Gly_transf_sug"/>
    <property type="match status" value="2"/>
</dbReference>
<proteinExistence type="predicted"/>
<keyword evidence="3" id="KW-1185">Reference proteome</keyword>
<dbReference type="InterPro" id="IPR029044">
    <property type="entry name" value="Nucleotide-diphossugar_trans"/>
</dbReference>
<evidence type="ECO:0000313" key="2">
    <source>
        <dbReference type="EMBL" id="GFH50577.1"/>
    </source>
</evidence>
<dbReference type="GO" id="GO:0016020">
    <property type="term" value="C:membrane"/>
    <property type="evidence" value="ECO:0007669"/>
    <property type="project" value="GOC"/>
</dbReference>